<dbReference type="Proteomes" id="UP000249645">
    <property type="component" value="Unassembled WGS sequence"/>
</dbReference>
<protein>
    <recommendedName>
        <fullName evidence="2 8">GTPase Der</fullName>
    </recommendedName>
    <alternativeName>
        <fullName evidence="7 8">GTP-binding protein EngA</fullName>
    </alternativeName>
</protein>
<sequence length="440" mass="49547">MGFTVAIVGRPNVGKSTFFNRLLENRKAIVDNISGVTRDRQYGVAEWNGKTFNVIDTGGFVAGSSDIFESEIRKQVHIAMEEADAIIFMTDAQVGITDLDDEVVHLLRRTPKPVFLAVNKVDNTNRLLDANEFYSFGFENTFFIASISGSGTGELLDAVTEIIPESNEEEMVKEAEQNELPKFAIIGQPNVGKSSLLNALTNQERTIVSDIAGTTRDTIHTRYNLFQKEFMLIDTAGIRKKSKDKDDLEFYSIIRAIKAMDEADVCILVLDAEKGITAQDINIFSLAARKGKGIVILVNKWDLVEKETNTARDYEAVLKKRIAPFSDVPVVFVSATEKTRIFKGIEVALQVFENKKKKIQTSKLNDVMLKAVEAYHAPTVRGNAIKIKYVMQLPTFVTSFAFFANYPDDIKTPYRNYLENQLRKNFDFSGVPIRIFFRKK</sequence>
<dbReference type="PROSITE" id="PS51712">
    <property type="entry name" value="G_ENGA"/>
    <property type="match status" value="2"/>
</dbReference>
<dbReference type="InterPro" id="IPR027417">
    <property type="entry name" value="P-loop_NTPase"/>
</dbReference>
<dbReference type="FunFam" id="3.40.50.300:FF:000040">
    <property type="entry name" value="GTPase Der"/>
    <property type="match status" value="1"/>
</dbReference>
<dbReference type="Gene3D" id="3.30.300.20">
    <property type="match status" value="1"/>
</dbReference>
<feature type="binding site" evidence="8">
    <location>
        <begin position="234"/>
        <end position="238"/>
    </location>
    <ligand>
        <name>GTP</name>
        <dbReference type="ChEBI" id="CHEBI:37565"/>
        <label>2</label>
    </ligand>
</feature>
<dbReference type="GO" id="GO:0005525">
    <property type="term" value="F:GTP binding"/>
    <property type="evidence" value="ECO:0007669"/>
    <property type="project" value="UniProtKB-UniRule"/>
</dbReference>
<evidence type="ECO:0000259" key="11">
    <source>
        <dbReference type="PROSITE" id="PS51712"/>
    </source>
</evidence>
<gene>
    <name evidence="8" type="primary">der</name>
    <name evidence="12" type="ORF">DI598_17315</name>
</gene>
<keyword evidence="3 8" id="KW-0690">Ribosome biogenesis</keyword>
<dbReference type="InterPro" id="IPR031166">
    <property type="entry name" value="G_ENGA"/>
</dbReference>
<dbReference type="EMBL" id="QFOI01000454">
    <property type="protein sequence ID" value="PZP42109.1"/>
    <property type="molecule type" value="Genomic_DNA"/>
</dbReference>
<dbReference type="NCBIfam" id="TIGR03594">
    <property type="entry name" value="GTPase_EngA"/>
    <property type="match status" value="1"/>
</dbReference>
<evidence type="ECO:0000256" key="9">
    <source>
        <dbReference type="PROSITE-ProRule" id="PRU01049"/>
    </source>
</evidence>
<evidence type="ECO:0000256" key="1">
    <source>
        <dbReference type="ARBA" id="ARBA00008279"/>
    </source>
</evidence>
<comment type="function">
    <text evidence="8 10">GTPase that plays an essential role in the late steps of ribosome biogenesis.</text>
</comment>
<evidence type="ECO:0000256" key="3">
    <source>
        <dbReference type="ARBA" id="ARBA00022517"/>
    </source>
</evidence>
<dbReference type="Gene3D" id="3.40.50.300">
    <property type="entry name" value="P-loop containing nucleotide triphosphate hydrolases"/>
    <property type="match status" value="2"/>
</dbReference>
<dbReference type="GO" id="GO:0043022">
    <property type="term" value="F:ribosome binding"/>
    <property type="evidence" value="ECO:0007669"/>
    <property type="project" value="TreeGrafter"/>
</dbReference>
<feature type="domain" description="EngA-type G" evidence="11">
    <location>
        <begin position="181"/>
        <end position="356"/>
    </location>
</feature>
<dbReference type="GO" id="GO:0042254">
    <property type="term" value="P:ribosome biogenesis"/>
    <property type="evidence" value="ECO:0007669"/>
    <property type="project" value="UniProtKB-KW"/>
</dbReference>
<dbReference type="NCBIfam" id="TIGR00231">
    <property type="entry name" value="small_GTP"/>
    <property type="match status" value="2"/>
</dbReference>
<comment type="similarity">
    <text evidence="1 8 9 10">Belongs to the TRAFAC class TrmE-Era-EngA-EngB-Septin-like GTPase superfamily. EngA (Der) GTPase family.</text>
</comment>
<dbReference type="SUPFAM" id="SSF52540">
    <property type="entry name" value="P-loop containing nucleoside triphosphate hydrolases"/>
    <property type="match status" value="2"/>
</dbReference>
<dbReference type="Pfam" id="PF14714">
    <property type="entry name" value="KH_dom-like"/>
    <property type="match status" value="1"/>
</dbReference>
<dbReference type="InterPro" id="IPR005225">
    <property type="entry name" value="Small_GTP-bd"/>
</dbReference>
<reference evidence="12 13" key="1">
    <citation type="submission" date="2017-11" db="EMBL/GenBank/DDBJ databases">
        <title>Infants hospitalized years apart are colonized by the same room-sourced microbial strains.</title>
        <authorList>
            <person name="Brooks B."/>
            <person name="Olm M.R."/>
            <person name="Firek B.A."/>
            <person name="Baker R."/>
            <person name="Thomas B.C."/>
            <person name="Morowitz M.J."/>
            <person name="Banfield J.F."/>
        </authorList>
    </citation>
    <scope>NUCLEOTIDE SEQUENCE [LARGE SCALE GENOMIC DNA]</scope>
    <source>
        <strain evidence="12">S2_009_000_R2_76</strain>
    </source>
</reference>
<dbReference type="Pfam" id="PF01926">
    <property type="entry name" value="MMR_HSR1"/>
    <property type="match status" value="2"/>
</dbReference>
<evidence type="ECO:0000256" key="2">
    <source>
        <dbReference type="ARBA" id="ARBA00020953"/>
    </source>
</evidence>
<comment type="caution">
    <text evidence="12">The sequence shown here is derived from an EMBL/GenBank/DDBJ whole genome shotgun (WGS) entry which is preliminary data.</text>
</comment>
<evidence type="ECO:0000256" key="4">
    <source>
        <dbReference type="ARBA" id="ARBA00022737"/>
    </source>
</evidence>
<dbReference type="HAMAP" id="MF_00195">
    <property type="entry name" value="GTPase_Der"/>
    <property type="match status" value="1"/>
</dbReference>
<proteinExistence type="inferred from homology"/>
<dbReference type="PANTHER" id="PTHR43834:SF6">
    <property type="entry name" value="GTPASE DER"/>
    <property type="match status" value="1"/>
</dbReference>
<keyword evidence="5 8" id="KW-0547">Nucleotide-binding</keyword>
<dbReference type="CDD" id="cd01894">
    <property type="entry name" value="EngA1"/>
    <property type="match status" value="1"/>
</dbReference>
<evidence type="ECO:0000256" key="8">
    <source>
        <dbReference type="HAMAP-Rule" id="MF_00195"/>
    </source>
</evidence>
<dbReference type="PRINTS" id="PR00326">
    <property type="entry name" value="GTP1OBG"/>
</dbReference>
<organism evidence="12 13">
    <name type="scientific">Pseudopedobacter saltans</name>
    <dbReference type="NCBI Taxonomy" id="151895"/>
    <lineage>
        <taxon>Bacteria</taxon>
        <taxon>Pseudomonadati</taxon>
        <taxon>Bacteroidota</taxon>
        <taxon>Sphingobacteriia</taxon>
        <taxon>Sphingobacteriales</taxon>
        <taxon>Sphingobacteriaceae</taxon>
        <taxon>Pseudopedobacter</taxon>
    </lineage>
</organism>
<feature type="domain" description="EngA-type G" evidence="11">
    <location>
        <begin position="3"/>
        <end position="167"/>
    </location>
</feature>
<dbReference type="InterPro" id="IPR006073">
    <property type="entry name" value="GTP-bd"/>
</dbReference>
<keyword evidence="4 10" id="KW-0677">Repeat</keyword>
<feature type="binding site" evidence="8">
    <location>
        <begin position="187"/>
        <end position="194"/>
    </location>
    <ligand>
        <name>GTP</name>
        <dbReference type="ChEBI" id="CHEBI:37565"/>
        <label>2</label>
    </ligand>
</feature>
<comment type="subunit">
    <text evidence="8">Associates with the 50S ribosomal subunit.</text>
</comment>
<accession>A0A2W5GIS8</accession>
<dbReference type="PIRSF" id="PIRSF006485">
    <property type="entry name" value="GTP-binding_EngA"/>
    <property type="match status" value="1"/>
</dbReference>
<dbReference type="InterPro" id="IPR016484">
    <property type="entry name" value="GTPase_Der"/>
</dbReference>
<evidence type="ECO:0000313" key="12">
    <source>
        <dbReference type="EMBL" id="PZP42109.1"/>
    </source>
</evidence>
<feature type="binding site" evidence="8">
    <location>
        <begin position="119"/>
        <end position="122"/>
    </location>
    <ligand>
        <name>GTP</name>
        <dbReference type="ChEBI" id="CHEBI:37565"/>
        <label>1</label>
    </ligand>
</feature>
<feature type="binding site" evidence="8">
    <location>
        <begin position="299"/>
        <end position="302"/>
    </location>
    <ligand>
        <name>GTP</name>
        <dbReference type="ChEBI" id="CHEBI:37565"/>
        <label>2</label>
    </ligand>
</feature>
<evidence type="ECO:0000256" key="6">
    <source>
        <dbReference type="ARBA" id="ARBA00023134"/>
    </source>
</evidence>
<dbReference type="CDD" id="cd01895">
    <property type="entry name" value="EngA2"/>
    <property type="match status" value="1"/>
</dbReference>
<dbReference type="PANTHER" id="PTHR43834">
    <property type="entry name" value="GTPASE DER"/>
    <property type="match status" value="1"/>
</dbReference>
<name>A0A2W5GIS8_9SPHI</name>
<feature type="binding site" evidence="8">
    <location>
        <begin position="56"/>
        <end position="60"/>
    </location>
    <ligand>
        <name>GTP</name>
        <dbReference type="ChEBI" id="CHEBI:37565"/>
        <label>1</label>
    </ligand>
</feature>
<feature type="binding site" evidence="8">
    <location>
        <begin position="9"/>
        <end position="16"/>
    </location>
    <ligand>
        <name>GTP</name>
        <dbReference type="ChEBI" id="CHEBI:37565"/>
        <label>1</label>
    </ligand>
</feature>
<dbReference type="AlphaFoldDB" id="A0A2W5GIS8"/>
<keyword evidence="6 8" id="KW-0342">GTP-binding</keyword>
<dbReference type="FunFam" id="3.30.300.20:FF:000004">
    <property type="entry name" value="GTPase Der"/>
    <property type="match status" value="1"/>
</dbReference>
<evidence type="ECO:0000256" key="5">
    <source>
        <dbReference type="ARBA" id="ARBA00022741"/>
    </source>
</evidence>
<evidence type="ECO:0000256" key="7">
    <source>
        <dbReference type="ARBA" id="ARBA00032345"/>
    </source>
</evidence>
<dbReference type="InterPro" id="IPR015946">
    <property type="entry name" value="KH_dom-like_a/b"/>
</dbReference>
<dbReference type="InterPro" id="IPR032859">
    <property type="entry name" value="KH_dom-like"/>
</dbReference>
<evidence type="ECO:0000256" key="10">
    <source>
        <dbReference type="RuleBase" id="RU004481"/>
    </source>
</evidence>
<dbReference type="FunFam" id="3.40.50.300:FF:000057">
    <property type="entry name" value="GTPase Der"/>
    <property type="match status" value="1"/>
</dbReference>
<evidence type="ECO:0000313" key="13">
    <source>
        <dbReference type="Proteomes" id="UP000249645"/>
    </source>
</evidence>